<organism evidence="8 9">
    <name type="scientific">Penicillium salamii</name>
    <dbReference type="NCBI Taxonomy" id="1612424"/>
    <lineage>
        <taxon>Eukaryota</taxon>
        <taxon>Fungi</taxon>
        <taxon>Dikarya</taxon>
        <taxon>Ascomycota</taxon>
        <taxon>Pezizomycotina</taxon>
        <taxon>Eurotiomycetes</taxon>
        <taxon>Eurotiomycetidae</taxon>
        <taxon>Eurotiales</taxon>
        <taxon>Aspergillaceae</taxon>
        <taxon>Penicillium</taxon>
    </lineage>
</organism>
<feature type="transmembrane region" description="Helical" evidence="7">
    <location>
        <begin position="419"/>
        <end position="439"/>
    </location>
</feature>
<evidence type="ECO:0000256" key="1">
    <source>
        <dbReference type="ARBA" id="ARBA00004141"/>
    </source>
</evidence>
<dbReference type="PANTHER" id="PTHR43791:SF43">
    <property type="entry name" value="MAJOR FACILITATOR SUPERFAMILY (MFS) PROFILE DOMAIN-CONTAINING PROTEIN"/>
    <property type="match status" value="1"/>
</dbReference>
<accession>A0A9W4N874</accession>
<feature type="transmembrane region" description="Helical" evidence="7">
    <location>
        <begin position="363"/>
        <end position="381"/>
    </location>
</feature>
<evidence type="ECO:0000256" key="4">
    <source>
        <dbReference type="ARBA" id="ARBA00022989"/>
    </source>
</evidence>
<evidence type="ECO:0000256" key="7">
    <source>
        <dbReference type="SAM" id="Phobius"/>
    </source>
</evidence>
<dbReference type="EMBL" id="CAJVPD010000066">
    <property type="protein sequence ID" value="CAG8287003.1"/>
    <property type="molecule type" value="Genomic_DNA"/>
</dbReference>
<feature type="transmembrane region" description="Helical" evidence="7">
    <location>
        <begin position="186"/>
        <end position="210"/>
    </location>
</feature>
<comment type="similarity">
    <text evidence="6">Belongs to the major facilitator superfamily. Allantoate permease family.</text>
</comment>
<dbReference type="Pfam" id="PF07690">
    <property type="entry name" value="MFS_1"/>
    <property type="match status" value="1"/>
</dbReference>
<feature type="transmembrane region" description="Helical" evidence="7">
    <location>
        <begin position="451"/>
        <end position="471"/>
    </location>
</feature>
<dbReference type="OrthoDB" id="5278722at2759"/>
<keyword evidence="5 7" id="KW-0472">Membrane</keyword>
<keyword evidence="2" id="KW-0813">Transport</keyword>
<dbReference type="PANTHER" id="PTHR43791">
    <property type="entry name" value="PERMEASE-RELATED"/>
    <property type="match status" value="1"/>
</dbReference>
<dbReference type="InterPro" id="IPR011701">
    <property type="entry name" value="MFS"/>
</dbReference>
<evidence type="ECO:0000256" key="5">
    <source>
        <dbReference type="ARBA" id="ARBA00023136"/>
    </source>
</evidence>
<name>A0A9W4N874_9EURO</name>
<evidence type="ECO:0000256" key="3">
    <source>
        <dbReference type="ARBA" id="ARBA00022692"/>
    </source>
</evidence>
<comment type="subcellular location">
    <subcellularLocation>
        <location evidence="1">Membrane</location>
        <topology evidence="1">Multi-pass membrane protein</topology>
    </subcellularLocation>
</comment>
<protein>
    <recommendedName>
        <fullName evidence="10">Major facilitator superfamily (MFS) profile domain-containing protein</fullName>
    </recommendedName>
</protein>
<comment type="caution">
    <text evidence="8">The sequence shown here is derived from an EMBL/GenBank/DDBJ whole genome shotgun (WGS) entry which is preliminary data.</text>
</comment>
<keyword evidence="4 7" id="KW-1133">Transmembrane helix</keyword>
<sequence length="523" mass="59382">MMCLLQKINKKPWRLSFYKYWLAWYGRDISHFPPSRVSVIMLSDLKAKPEVNDQEVNPPNQDSELETLPKSRRARLKASIWDTWDKSPRERKLVQKVDWWLLSYACTAYFIKSLDQSNASMKEALDLKGNDLNYLTTYWNIGYIIGQIPSQLVLTKIRPSIWLPALELLWSILVMALASAKNAKTIFALRFFIGLFEASAYPGIITLLGNWYTPQELAKRSAIFQASSSAANMFSGYLQAALYSGMDGRAGLSAWQWLFIFDGILGIPIALYGFWAIPDSPSNSRTRWLSEEDTKYAEQRMEAAGRAPAAKLTWRTFLGVFRSWPVWLFSTVFIAHVCGLRIYSYFNVWLKATGKYTVEQVNVIPSVGYGLQIIFTLLYAWTSDYLQMRWPVIVFACVPALVGTIILSVWPAHNTAAMMAGWLLTYVETGAGIIFTSWVSETCGFSAEHRIVVIGVMEAVAFTFNAWVPLLAYNSSQAPHFKIGYQIAAIFFAFELVMTLGIAVIEKRWPARGLVKPRRSLDV</sequence>
<evidence type="ECO:0000313" key="9">
    <source>
        <dbReference type="Proteomes" id="UP001152592"/>
    </source>
</evidence>
<dbReference type="FunFam" id="1.20.1250.20:FF:000065">
    <property type="entry name" value="Putative MFS pantothenate transporter"/>
    <property type="match status" value="1"/>
</dbReference>
<dbReference type="Gene3D" id="1.20.1250.20">
    <property type="entry name" value="MFS general substrate transporter like domains"/>
    <property type="match status" value="2"/>
</dbReference>
<dbReference type="SUPFAM" id="SSF103473">
    <property type="entry name" value="MFS general substrate transporter"/>
    <property type="match status" value="1"/>
</dbReference>
<dbReference type="GO" id="GO:0016020">
    <property type="term" value="C:membrane"/>
    <property type="evidence" value="ECO:0007669"/>
    <property type="project" value="UniProtKB-SubCell"/>
</dbReference>
<dbReference type="AlphaFoldDB" id="A0A9W4N874"/>
<evidence type="ECO:0000313" key="8">
    <source>
        <dbReference type="EMBL" id="CAG8287003.1"/>
    </source>
</evidence>
<feature type="transmembrane region" description="Helical" evidence="7">
    <location>
        <begin position="393"/>
        <end position="413"/>
    </location>
</feature>
<dbReference type="GO" id="GO:0022857">
    <property type="term" value="F:transmembrane transporter activity"/>
    <property type="evidence" value="ECO:0007669"/>
    <property type="project" value="InterPro"/>
</dbReference>
<feature type="transmembrane region" description="Helical" evidence="7">
    <location>
        <begin position="254"/>
        <end position="277"/>
    </location>
</feature>
<dbReference type="InterPro" id="IPR036259">
    <property type="entry name" value="MFS_trans_sf"/>
</dbReference>
<feature type="transmembrane region" description="Helical" evidence="7">
    <location>
        <begin position="483"/>
        <end position="505"/>
    </location>
</feature>
<reference evidence="8" key="1">
    <citation type="submission" date="2021-07" db="EMBL/GenBank/DDBJ databases">
        <authorList>
            <person name="Branca A.L. A."/>
        </authorList>
    </citation>
    <scope>NUCLEOTIDE SEQUENCE</scope>
</reference>
<feature type="transmembrane region" description="Helical" evidence="7">
    <location>
        <begin position="161"/>
        <end position="180"/>
    </location>
</feature>
<dbReference type="Proteomes" id="UP001152592">
    <property type="component" value="Unassembled WGS sequence"/>
</dbReference>
<proteinExistence type="inferred from homology"/>
<feature type="transmembrane region" description="Helical" evidence="7">
    <location>
        <begin position="324"/>
        <end position="343"/>
    </location>
</feature>
<evidence type="ECO:0000256" key="6">
    <source>
        <dbReference type="ARBA" id="ARBA00037968"/>
    </source>
</evidence>
<evidence type="ECO:0008006" key="10">
    <source>
        <dbReference type="Google" id="ProtNLM"/>
    </source>
</evidence>
<keyword evidence="3 7" id="KW-0812">Transmembrane</keyword>
<gene>
    <name evidence="8" type="ORF">PSALAMII_LOCUS1522</name>
</gene>
<evidence type="ECO:0000256" key="2">
    <source>
        <dbReference type="ARBA" id="ARBA00022448"/>
    </source>
</evidence>